<reference evidence="2 3" key="1">
    <citation type="submission" date="2015-01" db="EMBL/GenBank/DDBJ databases">
        <title>Draft genome of the acidophilic iron oxidizer Acidithrix ferrooxidans strain Py-F3.</title>
        <authorList>
            <person name="Poehlein A."/>
            <person name="Eisen S."/>
            <person name="Schloemann M."/>
            <person name="Johnson B.D."/>
            <person name="Daniel R."/>
            <person name="Muehling M."/>
        </authorList>
    </citation>
    <scope>NUCLEOTIDE SEQUENCE [LARGE SCALE GENOMIC DNA]</scope>
    <source>
        <strain evidence="2 3">Py-F3</strain>
    </source>
</reference>
<dbReference type="PANTHER" id="PTHR43638:SF3">
    <property type="entry name" value="ALDEHYDE REDUCTASE"/>
    <property type="match status" value="1"/>
</dbReference>
<dbReference type="GO" id="GO:0016491">
    <property type="term" value="F:oxidoreductase activity"/>
    <property type="evidence" value="ECO:0007669"/>
    <property type="project" value="UniProtKB-KW"/>
</dbReference>
<gene>
    <name evidence="2" type="primary">yhdN2</name>
    <name evidence="2" type="ORF">AXFE_13030</name>
</gene>
<dbReference type="InterPro" id="IPR023210">
    <property type="entry name" value="NADP_OxRdtase_dom"/>
</dbReference>
<dbReference type="EC" id="1.1.1.-" evidence="2"/>
<dbReference type="Proteomes" id="UP000032360">
    <property type="component" value="Unassembled WGS sequence"/>
</dbReference>
<dbReference type="InterPro" id="IPR036812">
    <property type="entry name" value="NAD(P)_OxRdtase_dom_sf"/>
</dbReference>
<keyword evidence="3" id="KW-1185">Reference proteome</keyword>
<evidence type="ECO:0000313" key="3">
    <source>
        <dbReference type="Proteomes" id="UP000032360"/>
    </source>
</evidence>
<dbReference type="SUPFAM" id="SSF51430">
    <property type="entry name" value="NAD(P)-linked oxidoreductase"/>
    <property type="match status" value="1"/>
</dbReference>
<comment type="caution">
    <text evidence="2">The sequence shown here is derived from an EMBL/GenBank/DDBJ whole genome shotgun (WGS) entry which is preliminary data.</text>
</comment>
<feature type="domain" description="NADP-dependent oxidoreductase" evidence="1">
    <location>
        <begin position="14"/>
        <end position="297"/>
    </location>
</feature>
<sequence length="320" mass="35941">MKYYDLGDQKISAVGLGTWQFGSREWNYGSDYASSMARAILERALELGVTLIDTAELYGFGESERIIGRVLGRQAKDVCVATKVWPVYASEKYFALHAKKSSERLQSSKIDLYQVHFRNPAFSNSSLSRALDGVVSRDLAGKFGISNFSRYDWEDLERKFGRPIYSNQVHYSLLHRRAEEEIIPFAQATKHLVIAYSPLEQGILSGKFSFDNRPRDIRRINKHFGIDAIERMQPLLIALAKIGAKYGASSAQIALAWIISHPNVVVIPGASSVSQLEANVGAGEIVLENGEIEELNERSYQYEQSAMMPILRTLRTRLGI</sequence>
<evidence type="ECO:0000259" key="1">
    <source>
        <dbReference type="Pfam" id="PF00248"/>
    </source>
</evidence>
<accession>A0A0D8HL50</accession>
<name>A0A0D8HL50_9ACTN</name>
<dbReference type="AlphaFoldDB" id="A0A0D8HL50"/>
<dbReference type="OrthoDB" id="9768793at2"/>
<dbReference type="PANTHER" id="PTHR43638">
    <property type="entry name" value="OXIDOREDUCTASE, ALDO/KETO REDUCTASE FAMILY PROTEIN"/>
    <property type="match status" value="1"/>
</dbReference>
<organism evidence="2 3">
    <name type="scientific">Acidithrix ferrooxidans</name>
    <dbReference type="NCBI Taxonomy" id="1280514"/>
    <lineage>
        <taxon>Bacteria</taxon>
        <taxon>Bacillati</taxon>
        <taxon>Actinomycetota</taxon>
        <taxon>Acidimicrobiia</taxon>
        <taxon>Acidimicrobiales</taxon>
        <taxon>Acidimicrobiaceae</taxon>
        <taxon>Acidithrix</taxon>
    </lineage>
</organism>
<proteinExistence type="predicted"/>
<keyword evidence="2" id="KW-0560">Oxidoreductase</keyword>
<evidence type="ECO:0000313" key="2">
    <source>
        <dbReference type="EMBL" id="KJF17806.1"/>
    </source>
</evidence>
<dbReference type="EMBL" id="JXYS01000029">
    <property type="protein sequence ID" value="KJF17806.1"/>
    <property type="molecule type" value="Genomic_DNA"/>
</dbReference>
<protein>
    <submittedName>
        <fullName evidence="2">General stress protein 69</fullName>
        <ecNumber evidence="2">1.1.1.-</ecNumber>
    </submittedName>
</protein>
<dbReference type="RefSeq" id="WP_052605051.1">
    <property type="nucleotide sequence ID" value="NZ_JXYS01000029.1"/>
</dbReference>
<dbReference type="STRING" id="1280514.AXFE_13030"/>
<dbReference type="Pfam" id="PF00248">
    <property type="entry name" value="Aldo_ket_red"/>
    <property type="match status" value="1"/>
</dbReference>
<dbReference type="Gene3D" id="3.20.20.100">
    <property type="entry name" value="NADP-dependent oxidoreductase domain"/>
    <property type="match status" value="1"/>
</dbReference>